<dbReference type="RefSeq" id="WP_073314866.1">
    <property type="nucleotide sequence ID" value="NZ_FQYP01000002.1"/>
</dbReference>
<evidence type="ECO:0000313" key="4">
    <source>
        <dbReference type="Proteomes" id="UP000184432"/>
    </source>
</evidence>
<dbReference type="OrthoDB" id="8965954at2"/>
<dbReference type="AlphaFoldDB" id="A0A1M6CR01"/>
<feature type="transmembrane region" description="Helical" evidence="1">
    <location>
        <begin position="61"/>
        <end position="83"/>
    </location>
</feature>
<reference evidence="4" key="1">
    <citation type="submission" date="2016-11" db="EMBL/GenBank/DDBJ databases">
        <authorList>
            <person name="Varghese N."/>
            <person name="Submissions S."/>
        </authorList>
    </citation>
    <scope>NUCLEOTIDE SEQUENCE [LARGE SCALE GENOMIC DNA]</scope>
    <source>
        <strain evidence="4">DSM 22623</strain>
    </source>
</reference>
<dbReference type="EMBL" id="FQYP01000002">
    <property type="protein sequence ID" value="SHI63158.1"/>
    <property type="molecule type" value="Genomic_DNA"/>
</dbReference>
<gene>
    <name evidence="3" type="ORF">SAMN04488508_102227</name>
</gene>
<evidence type="ECO:0000313" key="3">
    <source>
        <dbReference type="EMBL" id="SHI63158.1"/>
    </source>
</evidence>
<evidence type="ECO:0000259" key="2">
    <source>
        <dbReference type="Pfam" id="PF13239"/>
    </source>
</evidence>
<keyword evidence="1" id="KW-0812">Transmembrane</keyword>
<keyword evidence="1" id="KW-0472">Membrane</keyword>
<accession>A0A1M6CR01</accession>
<keyword evidence="1" id="KW-1133">Transmembrane helix</keyword>
<protein>
    <submittedName>
        <fullName evidence="3">2TM domain-containing protein</fullName>
    </submittedName>
</protein>
<keyword evidence="4" id="KW-1185">Reference proteome</keyword>
<dbReference type="InterPro" id="IPR025698">
    <property type="entry name" value="2TM_dom"/>
</dbReference>
<evidence type="ECO:0000256" key="1">
    <source>
        <dbReference type="SAM" id="Phobius"/>
    </source>
</evidence>
<feature type="transmembrane region" description="Helical" evidence="1">
    <location>
        <begin position="24"/>
        <end position="41"/>
    </location>
</feature>
<organism evidence="3 4">
    <name type="scientific">Aquimarina spongiae</name>
    <dbReference type="NCBI Taxonomy" id="570521"/>
    <lineage>
        <taxon>Bacteria</taxon>
        <taxon>Pseudomonadati</taxon>
        <taxon>Bacteroidota</taxon>
        <taxon>Flavobacteriia</taxon>
        <taxon>Flavobacteriales</taxon>
        <taxon>Flavobacteriaceae</taxon>
        <taxon>Aquimarina</taxon>
    </lineage>
</organism>
<dbReference type="Pfam" id="PF13239">
    <property type="entry name" value="2TM"/>
    <property type="match status" value="1"/>
</dbReference>
<dbReference type="STRING" id="570521.SAMN04488508_102227"/>
<name>A0A1M6CR01_9FLAO</name>
<sequence length="110" mass="13360">MNINENEQKAYQAAKKRVEKERDFYIHLAIYVVINIALFFFKTKLLVFIGTDDKDVDFLKWWNFSNIITPVAWGIGLFCHWLWAFEKVFLFSKNWEEKKIQKMMEEDINE</sequence>
<proteinExistence type="predicted"/>
<feature type="domain" description="2TM" evidence="2">
    <location>
        <begin position="12"/>
        <end position="105"/>
    </location>
</feature>
<dbReference type="Proteomes" id="UP000184432">
    <property type="component" value="Unassembled WGS sequence"/>
</dbReference>